<dbReference type="Gene3D" id="1.20.200.10">
    <property type="entry name" value="Fumarase/aspartase (Central domain)"/>
    <property type="match status" value="1"/>
</dbReference>
<dbReference type="GO" id="GO:0006189">
    <property type="term" value="P:'de novo' IMP biosynthetic process"/>
    <property type="evidence" value="ECO:0007669"/>
    <property type="project" value="UniProtKB-UniPathway"/>
</dbReference>
<keyword evidence="3" id="KW-0658">Purine biosynthesis</keyword>
<dbReference type="UniPathway" id="UPA00075">
    <property type="reaction ID" value="UER00336"/>
</dbReference>
<dbReference type="SMART" id="SM00998">
    <property type="entry name" value="ADSL_C"/>
    <property type="match status" value="1"/>
</dbReference>
<evidence type="ECO:0000256" key="1">
    <source>
        <dbReference type="ARBA" id="ARBA00023239"/>
    </source>
</evidence>
<dbReference type="Gene3D" id="1.10.275.60">
    <property type="match status" value="1"/>
</dbReference>
<evidence type="ECO:0000256" key="2">
    <source>
        <dbReference type="NCBIfam" id="TIGR00928"/>
    </source>
</evidence>
<protein>
    <recommendedName>
        <fullName evidence="2 3">Adenylosuccinate lyase</fullName>
        <shortName evidence="3">ASL</shortName>
        <ecNumber evidence="2 3">4.3.2.2</ecNumber>
    </recommendedName>
    <alternativeName>
        <fullName evidence="3">Adenylosuccinase</fullName>
    </alternativeName>
</protein>
<accession>A0A1F7J6S7</accession>
<dbReference type="InterPro" id="IPR000362">
    <property type="entry name" value="Fumarate_lyase_fam"/>
</dbReference>
<dbReference type="GO" id="GO:0005829">
    <property type="term" value="C:cytosol"/>
    <property type="evidence" value="ECO:0007669"/>
    <property type="project" value="TreeGrafter"/>
</dbReference>
<sequence>MKEKKKDKYDSYSSVFSWRYGSEEMRKIFSERNKYLLWRKIWVTIAKHQKKAKLISKVELDDLIRNQNKINITRILQIEKQTGHDVVAAIKEFAEQAKKGGGKIHLGATSYDIVDNAATIQTQQALDLIQKQLVDVLKKFKKKIKQYADLTSMGFTHLQPAEPTTVGYRLAFYAQDLLIDLQLLRFIETQLKAKGLKGAVGTSASFVKLLVKSKVTSDNLEKKVMKDLGLDPLLITSQVSTKKFDYLVLSSLNSIASSAAKFANDLRIMQSPSFGEWSEPFGKKQVGSSAMPFKKNPISSEKIVSLARYIAALPSVVAGNVSNSYLERTLDDSANRRVIFPDAFLATDEILTTFSRILEGLVVHENRIQHNLSVYGSFAATENIIIELVKKGVDRQKAHELLRQIAMKTWEDIQNGKSNPIKEFLMENTIIAKYLKPKEIEKLLDVSKHTGTAKRRALQLVKKIQKAL</sequence>
<dbReference type="AlphaFoldDB" id="A0A1F7J6S7"/>
<comment type="catalytic activity">
    <reaction evidence="3">
        <text>N(6)-(1,2-dicarboxyethyl)-AMP = fumarate + AMP</text>
        <dbReference type="Rhea" id="RHEA:16853"/>
        <dbReference type="ChEBI" id="CHEBI:29806"/>
        <dbReference type="ChEBI" id="CHEBI:57567"/>
        <dbReference type="ChEBI" id="CHEBI:456215"/>
        <dbReference type="EC" id="4.3.2.2"/>
    </reaction>
</comment>
<proteinExistence type="inferred from homology"/>
<comment type="catalytic activity">
    <reaction evidence="3">
        <text>(2S)-2-[5-amino-1-(5-phospho-beta-D-ribosyl)imidazole-4-carboxamido]succinate = 5-amino-1-(5-phospho-beta-D-ribosyl)imidazole-4-carboxamide + fumarate</text>
        <dbReference type="Rhea" id="RHEA:23920"/>
        <dbReference type="ChEBI" id="CHEBI:29806"/>
        <dbReference type="ChEBI" id="CHEBI:58443"/>
        <dbReference type="ChEBI" id="CHEBI:58475"/>
        <dbReference type="EC" id="4.3.2.2"/>
    </reaction>
</comment>
<evidence type="ECO:0000313" key="5">
    <source>
        <dbReference type="EMBL" id="OGK51317.1"/>
    </source>
</evidence>
<dbReference type="Gene3D" id="1.10.40.30">
    <property type="entry name" value="Fumarase/aspartase (C-terminal domain)"/>
    <property type="match status" value="1"/>
</dbReference>
<comment type="similarity">
    <text evidence="3">Belongs to the lyase 1 family. Adenylosuccinate lyase subfamily.</text>
</comment>
<name>A0A1F7J6S7_9BACT</name>
<reference evidence="5 6" key="1">
    <citation type="journal article" date="2016" name="Nat. Commun.">
        <title>Thousands of microbial genomes shed light on interconnected biogeochemical processes in an aquifer system.</title>
        <authorList>
            <person name="Anantharaman K."/>
            <person name="Brown C.T."/>
            <person name="Hug L.A."/>
            <person name="Sharon I."/>
            <person name="Castelle C.J."/>
            <person name="Probst A.J."/>
            <person name="Thomas B.C."/>
            <person name="Singh A."/>
            <person name="Wilkins M.J."/>
            <person name="Karaoz U."/>
            <person name="Brodie E.L."/>
            <person name="Williams K.H."/>
            <person name="Hubbard S.S."/>
            <person name="Banfield J.F."/>
        </authorList>
    </citation>
    <scope>NUCLEOTIDE SEQUENCE [LARGE SCALE GENOMIC DNA]</scope>
</reference>
<dbReference type="PROSITE" id="PS00163">
    <property type="entry name" value="FUMARATE_LYASES"/>
    <property type="match status" value="1"/>
</dbReference>
<dbReference type="PANTHER" id="PTHR43172:SF1">
    <property type="entry name" value="ADENYLOSUCCINATE LYASE"/>
    <property type="match status" value="1"/>
</dbReference>
<dbReference type="InterPro" id="IPR008948">
    <property type="entry name" value="L-Aspartase-like"/>
</dbReference>
<evidence type="ECO:0000313" key="6">
    <source>
        <dbReference type="Proteomes" id="UP000178558"/>
    </source>
</evidence>
<dbReference type="EC" id="4.3.2.2" evidence="2 3"/>
<keyword evidence="1 3" id="KW-0456">Lyase</keyword>
<comment type="pathway">
    <text evidence="3">Purine metabolism; AMP biosynthesis via de novo pathway; AMP from IMP: step 2/2.</text>
</comment>
<organism evidence="5 6">
    <name type="scientific">Candidatus Roizmanbacteria bacterium RIFCSPLOWO2_01_FULL_40_42</name>
    <dbReference type="NCBI Taxonomy" id="1802066"/>
    <lineage>
        <taxon>Bacteria</taxon>
        <taxon>Candidatus Roizmaniibacteriota</taxon>
    </lineage>
</organism>
<dbReference type="PANTHER" id="PTHR43172">
    <property type="entry name" value="ADENYLOSUCCINATE LYASE"/>
    <property type="match status" value="1"/>
</dbReference>
<dbReference type="NCBIfam" id="TIGR00928">
    <property type="entry name" value="purB"/>
    <property type="match status" value="1"/>
</dbReference>
<dbReference type="GO" id="GO:0044208">
    <property type="term" value="P:'de novo' AMP biosynthetic process"/>
    <property type="evidence" value="ECO:0007669"/>
    <property type="project" value="UniProtKB-UniPathway"/>
</dbReference>
<dbReference type="InterPro" id="IPR022761">
    <property type="entry name" value="Fumarate_lyase_N"/>
</dbReference>
<dbReference type="Pfam" id="PF00206">
    <property type="entry name" value="Lyase_1"/>
    <property type="match status" value="1"/>
</dbReference>
<comment type="caution">
    <text evidence="5">The sequence shown here is derived from an EMBL/GenBank/DDBJ whole genome shotgun (WGS) entry which is preliminary data.</text>
</comment>
<dbReference type="PRINTS" id="PR00145">
    <property type="entry name" value="ARGSUCLYASE"/>
</dbReference>
<dbReference type="GO" id="GO:0070626">
    <property type="term" value="F:(S)-2-(5-amino-1-(5-phospho-D-ribosyl)imidazole-4-carboxamido) succinate lyase (fumarate-forming) activity"/>
    <property type="evidence" value="ECO:0007669"/>
    <property type="project" value="TreeGrafter"/>
</dbReference>
<gene>
    <name evidence="5" type="ORF">A3B50_02555</name>
</gene>
<dbReference type="SUPFAM" id="SSF48557">
    <property type="entry name" value="L-aspartase-like"/>
    <property type="match status" value="1"/>
</dbReference>
<dbReference type="EMBL" id="MGAQ01000001">
    <property type="protein sequence ID" value="OGK51317.1"/>
    <property type="molecule type" value="Genomic_DNA"/>
</dbReference>
<evidence type="ECO:0000259" key="4">
    <source>
        <dbReference type="SMART" id="SM00998"/>
    </source>
</evidence>
<feature type="domain" description="Adenylosuccinate lyase C-terminal" evidence="4">
    <location>
        <begin position="376"/>
        <end position="461"/>
    </location>
</feature>
<dbReference type="Pfam" id="PF10397">
    <property type="entry name" value="ADSL_C"/>
    <property type="match status" value="1"/>
</dbReference>
<dbReference type="PRINTS" id="PR00149">
    <property type="entry name" value="FUMRATELYASE"/>
</dbReference>
<dbReference type="InterPro" id="IPR019468">
    <property type="entry name" value="AdenyloSucc_lyase_C"/>
</dbReference>
<dbReference type="GO" id="GO:0004018">
    <property type="term" value="F:N6-(1,2-dicarboxyethyl)AMP AMP-lyase (fumarate-forming) activity"/>
    <property type="evidence" value="ECO:0007669"/>
    <property type="project" value="UniProtKB-UniRule"/>
</dbReference>
<dbReference type="InterPro" id="IPR004769">
    <property type="entry name" value="Pur_lyase"/>
</dbReference>
<dbReference type="InterPro" id="IPR020557">
    <property type="entry name" value="Fumarate_lyase_CS"/>
</dbReference>
<dbReference type="Proteomes" id="UP000178558">
    <property type="component" value="Unassembled WGS sequence"/>
</dbReference>
<dbReference type="UniPathway" id="UPA00074">
    <property type="reaction ID" value="UER00132"/>
</dbReference>
<evidence type="ECO:0000256" key="3">
    <source>
        <dbReference type="RuleBase" id="RU361172"/>
    </source>
</evidence>
<comment type="pathway">
    <text evidence="3">Purine metabolism; IMP biosynthesis via de novo pathway; 5-amino-1-(5-phospho-D-ribosyl)imidazole-4-carboxamide from 5-amino-1-(5-phospho-D-ribosyl)imidazole-4-carboxylate: step 2/2.</text>
</comment>